<dbReference type="PROSITE" id="PS01047">
    <property type="entry name" value="HMA_1"/>
    <property type="match status" value="1"/>
</dbReference>
<proteinExistence type="inferred from homology"/>
<keyword evidence="8 10" id="KW-0476">Mercury</keyword>
<comment type="similarity">
    <text evidence="2">Belongs to the MerP family.</text>
</comment>
<accession>A0ABP6VJW7</accession>
<dbReference type="PRINTS" id="PR00946">
    <property type="entry name" value="HGSCAVENGER"/>
</dbReference>
<dbReference type="InterPro" id="IPR017969">
    <property type="entry name" value="Heavy-metal-associated_CS"/>
</dbReference>
<organism evidence="13 14">
    <name type="scientific">Zobellella aerophila</name>
    <dbReference type="NCBI Taxonomy" id="870480"/>
    <lineage>
        <taxon>Bacteria</taxon>
        <taxon>Pseudomonadati</taxon>
        <taxon>Pseudomonadota</taxon>
        <taxon>Gammaproteobacteria</taxon>
        <taxon>Aeromonadales</taxon>
        <taxon>Aeromonadaceae</taxon>
        <taxon>Zobellella</taxon>
    </lineage>
</organism>
<evidence type="ECO:0000256" key="2">
    <source>
        <dbReference type="ARBA" id="ARBA00005938"/>
    </source>
</evidence>
<evidence type="ECO:0000256" key="3">
    <source>
        <dbReference type="ARBA" id="ARBA00011245"/>
    </source>
</evidence>
<feature type="signal peptide" evidence="11">
    <location>
        <begin position="1"/>
        <end position="20"/>
    </location>
</feature>
<sequence>MKKRAAFVVLTAALSAPVWAAMQTIKLSVPGMTCSACPITVKLALSKVDGVATTDVSFEERLATVTFDDTKTTVEALAQATENAGYPASLLE</sequence>
<keyword evidence="4 10" id="KW-0475">Mercuric resistance</keyword>
<evidence type="ECO:0000313" key="13">
    <source>
        <dbReference type="EMBL" id="GAA3535074.1"/>
    </source>
</evidence>
<dbReference type="InterPro" id="IPR006121">
    <property type="entry name" value="HMA_dom"/>
</dbReference>
<dbReference type="InterPro" id="IPR011795">
    <property type="entry name" value="MerP"/>
</dbReference>
<keyword evidence="5 10" id="KW-0479">Metal-binding</keyword>
<keyword evidence="14" id="KW-1185">Reference proteome</keyword>
<evidence type="ECO:0000256" key="5">
    <source>
        <dbReference type="ARBA" id="ARBA00022723"/>
    </source>
</evidence>
<dbReference type="InterPro" id="IPR001802">
    <property type="entry name" value="MerP/CopZ"/>
</dbReference>
<keyword evidence="6 11" id="KW-0732">Signal</keyword>
<keyword evidence="7 10" id="KW-0574">Periplasm</keyword>
<evidence type="ECO:0000256" key="4">
    <source>
        <dbReference type="ARBA" id="ARBA00022466"/>
    </source>
</evidence>
<comment type="function">
    <text evidence="9 10">Involved in mercury resistance. Acts as a mercury scavenger that specifically binds to a mercuric ion in the periplasm and probably passes it to the cytoplasmic mercuric reductase MerA via the mercuric transport protein MerT.</text>
</comment>
<dbReference type="NCBIfam" id="TIGR02052">
    <property type="entry name" value="MerP"/>
    <property type="match status" value="1"/>
</dbReference>
<feature type="domain" description="HMA" evidence="12">
    <location>
        <begin position="23"/>
        <end position="89"/>
    </location>
</feature>
<evidence type="ECO:0000256" key="10">
    <source>
        <dbReference type="RuleBase" id="RU361212"/>
    </source>
</evidence>
<protein>
    <recommendedName>
        <fullName evidence="10">Periplasmic mercury ion-binding protein</fullName>
    </recommendedName>
</protein>
<evidence type="ECO:0000256" key="9">
    <source>
        <dbReference type="ARBA" id="ARBA00045344"/>
    </source>
</evidence>
<evidence type="ECO:0000256" key="7">
    <source>
        <dbReference type="ARBA" id="ARBA00022764"/>
    </source>
</evidence>
<evidence type="ECO:0000256" key="6">
    <source>
        <dbReference type="ARBA" id="ARBA00022729"/>
    </source>
</evidence>
<evidence type="ECO:0000313" key="14">
    <source>
        <dbReference type="Proteomes" id="UP001500795"/>
    </source>
</evidence>
<dbReference type="Pfam" id="PF00403">
    <property type="entry name" value="HMA"/>
    <property type="match status" value="1"/>
</dbReference>
<dbReference type="RefSeq" id="WP_344956076.1">
    <property type="nucleotide sequence ID" value="NZ_BAABCX010000001.1"/>
</dbReference>
<dbReference type="Proteomes" id="UP001500795">
    <property type="component" value="Unassembled WGS sequence"/>
</dbReference>
<dbReference type="InterPro" id="IPR036163">
    <property type="entry name" value="HMA_dom_sf"/>
</dbReference>
<evidence type="ECO:0000256" key="11">
    <source>
        <dbReference type="SAM" id="SignalP"/>
    </source>
</evidence>
<evidence type="ECO:0000259" key="12">
    <source>
        <dbReference type="PROSITE" id="PS50846"/>
    </source>
</evidence>
<dbReference type="Gene3D" id="3.30.70.100">
    <property type="match status" value="1"/>
</dbReference>
<dbReference type="CDD" id="cd00371">
    <property type="entry name" value="HMA"/>
    <property type="match status" value="1"/>
</dbReference>
<comment type="subunit">
    <text evidence="3">Monomer.</text>
</comment>
<dbReference type="EMBL" id="BAABCX010000001">
    <property type="protein sequence ID" value="GAA3535074.1"/>
    <property type="molecule type" value="Genomic_DNA"/>
</dbReference>
<name>A0ABP6VJW7_9GAMM</name>
<dbReference type="PROSITE" id="PS50846">
    <property type="entry name" value="HMA_2"/>
    <property type="match status" value="1"/>
</dbReference>
<gene>
    <name evidence="10 13" type="primary">merP</name>
    <name evidence="13" type="ORF">GCM10022394_13310</name>
</gene>
<comment type="subcellular location">
    <subcellularLocation>
        <location evidence="1 10">Periplasm</location>
    </subcellularLocation>
</comment>
<evidence type="ECO:0000256" key="8">
    <source>
        <dbReference type="ARBA" id="ARBA00022914"/>
    </source>
</evidence>
<evidence type="ECO:0000256" key="1">
    <source>
        <dbReference type="ARBA" id="ARBA00004418"/>
    </source>
</evidence>
<reference evidence="14" key="1">
    <citation type="journal article" date="2019" name="Int. J. Syst. Evol. Microbiol.">
        <title>The Global Catalogue of Microorganisms (GCM) 10K type strain sequencing project: providing services to taxonomists for standard genome sequencing and annotation.</title>
        <authorList>
            <consortium name="The Broad Institute Genomics Platform"/>
            <consortium name="The Broad Institute Genome Sequencing Center for Infectious Disease"/>
            <person name="Wu L."/>
            <person name="Ma J."/>
        </authorList>
    </citation>
    <scope>NUCLEOTIDE SEQUENCE [LARGE SCALE GENOMIC DNA]</scope>
    <source>
        <strain evidence="14">JCM 17110</strain>
    </source>
</reference>
<dbReference type="SUPFAM" id="SSF55008">
    <property type="entry name" value="HMA, heavy metal-associated domain"/>
    <property type="match status" value="1"/>
</dbReference>
<feature type="chain" id="PRO_5046925923" description="Periplasmic mercury ion-binding protein" evidence="11">
    <location>
        <begin position="21"/>
        <end position="92"/>
    </location>
</feature>
<comment type="caution">
    <text evidence="13">The sequence shown here is derived from an EMBL/GenBank/DDBJ whole genome shotgun (WGS) entry which is preliminary data.</text>
</comment>